<accession>A0A5M6DJD1</accession>
<evidence type="ECO:0000259" key="2">
    <source>
        <dbReference type="PROSITE" id="PS50965"/>
    </source>
</evidence>
<feature type="domain" description="NERD" evidence="2">
    <location>
        <begin position="25"/>
        <end position="142"/>
    </location>
</feature>
<dbReference type="PROSITE" id="PS50965">
    <property type="entry name" value="NERD"/>
    <property type="match status" value="1"/>
</dbReference>
<evidence type="ECO:0000313" key="3">
    <source>
        <dbReference type="EMBL" id="KAA5545395.1"/>
    </source>
</evidence>
<comment type="caution">
    <text evidence="3">The sequence shown here is derived from an EMBL/GenBank/DDBJ whole genome shotgun (WGS) entry which is preliminary data.</text>
</comment>
<dbReference type="Pfam" id="PF08378">
    <property type="entry name" value="NERD"/>
    <property type="match status" value="1"/>
</dbReference>
<feature type="region of interest" description="Disordered" evidence="1">
    <location>
        <begin position="241"/>
        <end position="277"/>
    </location>
</feature>
<organism evidence="3 4">
    <name type="scientific">Roseiconus nitratireducens</name>
    <dbReference type="NCBI Taxonomy" id="2605748"/>
    <lineage>
        <taxon>Bacteria</taxon>
        <taxon>Pseudomonadati</taxon>
        <taxon>Planctomycetota</taxon>
        <taxon>Planctomycetia</taxon>
        <taxon>Pirellulales</taxon>
        <taxon>Pirellulaceae</taxon>
        <taxon>Roseiconus</taxon>
    </lineage>
</organism>
<dbReference type="AlphaFoldDB" id="A0A5M6DJD1"/>
<sequence length="357" mass="39976">MELVGVTMILNEKVGPVPSDRRLRAGYEAEKQMAFYLRRAFGELPDVFVFNDLRVVRGGEVAQIDHLVLHPFGFALVESKSVTGTIEVNEHQEFTRVYGRTRMGMKSPVVQVKMQAKLLRSLLNDRKEELRRKVLLGMVQGQFGEQRFATFVAVSDGGEIKRKGVAAPEVVKADQVAQRIENLISEIHLVTGVRGFLRYAATSDEAKQAAMIENKVAPFTTEELQAIREFLLRSHEPFVQPPPVVRETRDASHPPLPPPALSNQRSAPRSASGDASAKRTSCRHCGQALEILYGRYGYYFKCQGCQRNERINLTCPCGVRAKIRKRGPRFRWDCKACGNTSHFYTNPQSAPSDGSSL</sequence>
<evidence type="ECO:0000256" key="1">
    <source>
        <dbReference type="SAM" id="MobiDB-lite"/>
    </source>
</evidence>
<protein>
    <submittedName>
        <fullName evidence="3">NERD domain-containing protein</fullName>
    </submittedName>
</protein>
<dbReference type="RefSeq" id="WP_150075664.1">
    <property type="nucleotide sequence ID" value="NZ_VWOX01000003.1"/>
</dbReference>
<dbReference type="InterPro" id="IPR011528">
    <property type="entry name" value="NERD"/>
</dbReference>
<proteinExistence type="predicted"/>
<dbReference type="EMBL" id="VWOX01000003">
    <property type="protein sequence ID" value="KAA5545395.1"/>
    <property type="molecule type" value="Genomic_DNA"/>
</dbReference>
<evidence type="ECO:0000313" key="4">
    <source>
        <dbReference type="Proteomes" id="UP000324479"/>
    </source>
</evidence>
<keyword evidence="4" id="KW-1185">Reference proteome</keyword>
<dbReference type="Proteomes" id="UP000324479">
    <property type="component" value="Unassembled WGS sequence"/>
</dbReference>
<name>A0A5M6DJD1_9BACT</name>
<reference evidence="3 4" key="1">
    <citation type="submission" date="2019-08" db="EMBL/GenBank/DDBJ databases">
        <authorList>
            <person name="Dhanesh K."/>
            <person name="Kumar G."/>
            <person name="Sasikala C."/>
            <person name="Venkata Ramana C."/>
        </authorList>
    </citation>
    <scope>NUCLEOTIDE SEQUENCE [LARGE SCALE GENOMIC DNA]</scope>
    <source>
        <strain evidence="3 4">JC645</strain>
    </source>
</reference>
<gene>
    <name evidence="3" type="ORF">FYK55_07020</name>
</gene>